<accession>A0A5E7Z5F4</accession>
<gene>
    <name evidence="9" type="ORF">SPHINGO391_410117</name>
</gene>
<dbReference type="GO" id="GO:0005886">
    <property type="term" value="C:plasma membrane"/>
    <property type="evidence" value="ECO:0007669"/>
    <property type="project" value="UniProtKB-SubCell"/>
</dbReference>
<dbReference type="EMBL" id="CABVLI010000036">
    <property type="protein sequence ID" value="VVT11807.1"/>
    <property type="molecule type" value="Genomic_DNA"/>
</dbReference>
<dbReference type="PANTHER" id="PTHR37937:SF1">
    <property type="entry name" value="CONJUGATIVE TRANSFER: DNA TRANSPORT"/>
    <property type="match status" value="1"/>
</dbReference>
<name>A0A5E7Z5F4_9SPHN</name>
<dbReference type="InterPro" id="IPR003688">
    <property type="entry name" value="TraG/VirD4"/>
</dbReference>
<feature type="compositionally biased region" description="Pro residues" evidence="7">
    <location>
        <begin position="590"/>
        <end position="607"/>
    </location>
</feature>
<evidence type="ECO:0000256" key="4">
    <source>
        <dbReference type="ARBA" id="ARBA00022692"/>
    </source>
</evidence>
<dbReference type="SUPFAM" id="SSF52540">
    <property type="entry name" value="P-loop containing nucleoside triphosphate hydrolases"/>
    <property type="match status" value="1"/>
</dbReference>
<keyword evidence="5 8" id="KW-1133">Transmembrane helix</keyword>
<organism evidence="9 10">
    <name type="scientific">Sphingomonas aurantiaca</name>
    <dbReference type="NCBI Taxonomy" id="185949"/>
    <lineage>
        <taxon>Bacteria</taxon>
        <taxon>Pseudomonadati</taxon>
        <taxon>Pseudomonadota</taxon>
        <taxon>Alphaproteobacteria</taxon>
        <taxon>Sphingomonadales</taxon>
        <taxon>Sphingomonadaceae</taxon>
        <taxon>Sphingomonas</taxon>
    </lineage>
</organism>
<evidence type="ECO:0000256" key="5">
    <source>
        <dbReference type="ARBA" id="ARBA00022989"/>
    </source>
</evidence>
<dbReference type="InterPro" id="IPR051539">
    <property type="entry name" value="T4SS-coupling_protein"/>
</dbReference>
<evidence type="ECO:0000256" key="1">
    <source>
        <dbReference type="ARBA" id="ARBA00004651"/>
    </source>
</evidence>
<proteinExistence type="inferred from homology"/>
<evidence type="ECO:0000256" key="6">
    <source>
        <dbReference type="ARBA" id="ARBA00023136"/>
    </source>
</evidence>
<reference evidence="9 10" key="1">
    <citation type="submission" date="2019-09" db="EMBL/GenBank/DDBJ databases">
        <authorList>
            <person name="Dittami M. S."/>
        </authorList>
    </citation>
    <scope>NUCLEOTIDE SEQUENCE [LARGE SCALE GENOMIC DNA]</scope>
    <source>
        <strain evidence="9">SPHINGO391</strain>
    </source>
</reference>
<dbReference type="InterPro" id="IPR027417">
    <property type="entry name" value="P-loop_NTPase"/>
</dbReference>
<dbReference type="AlphaFoldDB" id="A0A5E7Z5F4"/>
<keyword evidence="4 8" id="KW-0812">Transmembrane</keyword>
<feature type="transmembrane region" description="Helical" evidence="8">
    <location>
        <begin position="68"/>
        <end position="90"/>
    </location>
</feature>
<feature type="region of interest" description="Disordered" evidence="7">
    <location>
        <begin position="578"/>
        <end position="674"/>
    </location>
</feature>
<evidence type="ECO:0000313" key="10">
    <source>
        <dbReference type="Proteomes" id="UP000326857"/>
    </source>
</evidence>
<evidence type="ECO:0000256" key="7">
    <source>
        <dbReference type="SAM" id="MobiDB-lite"/>
    </source>
</evidence>
<evidence type="ECO:0000256" key="8">
    <source>
        <dbReference type="SAM" id="Phobius"/>
    </source>
</evidence>
<feature type="compositionally biased region" description="Low complexity" evidence="7">
    <location>
        <begin position="608"/>
        <end position="619"/>
    </location>
</feature>
<dbReference type="Proteomes" id="UP000326857">
    <property type="component" value="Unassembled WGS sequence"/>
</dbReference>
<keyword evidence="3" id="KW-1003">Cell membrane</keyword>
<protein>
    <submittedName>
        <fullName evidence="9">Conjugal transfer protein TraG</fullName>
    </submittedName>
</protein>
<dbReference type="Pfam" id="PF02534">
    <property type="entry name" value="T4SS-DNA_transf"/>
    <property type="match status" value="1"/>
</dbReference>
<feature type="compositionally biased region" description="Low complexity" evidence="7">
    <location>
        <begin position="637"/>
        <end position="654"/>
    </location>
</feature>
<dbReference type="Gene3D" id="3.40.50.300">
    <property type="entry name" value="P-loop containing nucleotide triphosphate hydrolases"/>
    <property type="match status" value="1"/>
</dbReference>
<sequence>MQGISDWPAPAKALAGLFVLAAIAAVWNVLASTIFLGATGMLTKDTIPFLQFYQYASYYGFSHPTVGLWLKVAAGVSTAFPILIATAALLRGGKLPGGKELHGATRFASKAELVKAGFYSKFAGLYVGQDRKGHYLRYGGPEHVACYAPTRSGKGVGLVIPNCLLYESTLVCLDVKKENWAATAGIREAAGQKVFLFDPLAPDGATARYNPLSYVRRDTIDAFEDIQRIAQMIFPHVSGDQAFWTDSARSAFTGAAGFLAETPEMPLTIGEVLRLLSSSDGAQAMIERIEARRQAGKPYTEATVKALEDYLKGSADLVNSIRKTITSKLSLWFNPRIDAATAESDFDLRELRNSLHAIYIGVTPDNIARLRPLLALFFQQLIDLTVRTLPQHDPRAKHQVLLLLDEFPLLGAMPVLADAFAFVAGYNIRIMLIMQSKAQLRDRDLYGPDKAEAILDNCGLEVVFGTKDLKLSEELSARLGYDTVEAASRSGPRFWRVLRRDKLHMTQTDQRRALLLPQEIVRLDPTDAILIRPGMYPISAKRIRYYLDKTFIQLLRKPPVVQPIEVVVRLDQGKGFEPIAGQGPAAPNAPASPPAPPPAPAPAPTAPPAEAAAAPAAAPSPAPKKRARKKVTDSGDEAGAAPAANGAGAGDSAPRLPLPATSPELPIPSPDLKPHQADGLIGSILGTDIDLSQYALGDAKAHVAAIINAVPTVESLNRGRGKAA</sequence>
<dbReference type="PANTHER" id="PTHR37937">
    <property type="entry name" value="CONJUGATIVE TRANSFER: DNA TRANSPORT"/>
    <property type="match status" value="1"/>
</dbReference>
<comment type="similarity">
    <text evidence="2">Belongs to the VirD4/TraG family.</text>
</comment>
<evidence type="ECO:0000256" key="3">
    <source>
        <dbReference type="ARBA" id="ARBA00022475"/>
    </source>
</evidence>
<evidence type="ECO:0000256" key="2">
    <source>
        <dbReference type="ARBA" id="ARBA00008806"/>
    </source>
</evidence>
<keyword evidence="6 8" id="KW-0472">Membrane</keyword>
<dbReference type="CDD" id="cd01127">
    <property type="entry name" value="TrwB_TraG_TraD_VirD4"/>
    <property type="match status" value="1"/>
</dbReference>
<comment type="subcellular location">
    <subcellularLocation>
        <location evidence="1">Cell membrane</location>
        <topology evidence="1">Multi-pass membrane protein</topology>
    </subcellularLocation>
</comment>
<evidence type="ECO:0000313" key="9">
    <source>
        <dbReference type="EMBL" id="VVT11807.1"/>
    </source>
</evidence>